<evidence type="ECO:0000313" key="1">
    <source>
        <dbReference type="EMBL" id="PKK76748.1"/>
    </source>
</evidence>
<dbReference type="SUPFAM" id="SSF52047">
    <property type="entry name" value="RNI-like"/>
    <property type="match status" value="1"/>
</dbReference>
<dbReference type="VEuPathDB" id="FungiDB:RhiirA1_443123"/>
<proteinExistence type="predicted"/>
<dbReference type="InterPro" id="IPR032675">
    <property type="entry name" value="LRR_dom_sf"/>
</dbReference>
<dbReference type="VEuPathDB" id="FungiDB:FUN_002526"/>
<dbReference type="AlphaFoldDB" id="A0A2N1NS89"/>
<evidence type="ECO:0000313" key="2">
    <source>
        <dbReference type="Proteomes" id="UP000233469"/>
    </source>
</evidence>
<gene>
    <name evidence="1" type="ORF">RhiirC2_733536</name>
</gene>
<accession>A0A2N1NS89</accession>
<comment type="caution">
    <text evidence="1">The sequence shown here is derived from an EMBL/GenBank/DDBJ whole genome shotgun (WGS) entry which is preliminary data.</text>
</comment>
<dbReference type="VEuPathDB" id="FungiDB:RhiirFUN_002598"/>
<sequence>MPKLYSLLSNLSPNLIRIHIERYMITEELANLINVQKNLKEIGFHKHPSLRHPPLSLTNNIIGTSLINQSSSIETLIIKGIYFQSKNLSYFENLKELNIRICGGMRYTREELLPLALVSLNHLQTFFWYSTHYIYLDLFPNFFRNNGKNLRFITIKGFMISDPENAGILINSIANHCINLRSFSGPILRENILELTKMIENCKELQSLTLHPSRKKCYGPQKKECFDELMNVLINQQKNIRLSELTIVYSWKFSFLQFERLMKKFEEMQKKNFKFSFDPNILKDQNFKYIANKFIDLGVLKEIIDFEFGQ</sequence>
<dbReference type="Gene3D" id="3.80.10.10">
    <property type="entry name" value="Ribonuclease Inhibitor"/>
    <property type="match status" value="1"/>
</dbReference>
<reference evidence="1 2" key="2">
    <citation type="submission" date="2017-10" db="EMBL/GenBank/DDBJ databases">
        <title>Extensive intraspecific genome diversity in a model arbuscular mycorrhizal fungus.</title>
        <authorList>
            <person name="Chen E.C.H."/>
            <person name="Morin E."/>
            <person name="Baudet D."/>
            <person name="Noel J."/>
            <person name="Ndikumana S."/>
            <person name="Charron P."/>
            <person name="St-Onge C."/>
            <person name="Giorgi J."/>
            <person name="Grigoriev I.V."/>
            <person name="Roux C."/>
            <person name="Martin F.M."/>
            <person name="Corradi N."/>
        </authorList>
    </citation>
    <scope>NUCLEOTIDE SEQUENCE [LARGE SCALE GENOMIC DNA]</scope>
    <source>
        <strain evidence="1 2">C2</strain>
    </source>
</reference>
<dbReference type="EMBL" id="LLXL01000166">
    <property type="protein sequence ID" value="PKK76748.1"/>
    <property type="molecule type" value="Genomic_DNA"/>
</dbReference>
<dbReference type="Proteomes" id="UP000233469">
    <property type="component" value="Unassembled WGS sequence"/>
</dbReference>
<reference evidence="1 2" key="1">
    <citation type="submission" date="2016-04" db="EMBL/GenBank/DDBJ databases">
        <title>Genome analyses suggest a sexual origin of heterokaryosis in a supposedly ancient asexual fungus.</title>
        <authorList>
            <person name="Ropars J."/>
            <person name="Sedzielewska K."/>
            <person name="Noel J."/>
            <person name="Charron P."/>
            <person name="Farinelli L."/>
            <person name="Marton T."/>
            <person name="Kruger M."/>
            <person name="Pelin A."/>
            <person name="Brachmann A."/>
            <person name="Corradi N."/>
        </authorList>
    </citation>
    <scope>NUCLEOTIDE SEQUENCE [LARGE SCALE GENOMIC DNA]</scope>
    <source>
        <strain evidence="1 2">C2</strain>
    </source>
</reference>
<name>A0A2N1NS89_9GLOM</name>
<protein>
    <submittedName>
        <fullName evidence="1">Uncharacterized protein</fullName>
    </submittedName>
</protein>
<organism evidence="1 2">
    <name type="scientific">Rhizophagus irregularis</name>
    <dbReference type="NCBI Taxonomy" id="588596"/>
    <lineage>
        <taxon>Eukaryota</taxon>
        <taxon>Fungi</taxon>
        <taxon>Fungi incertae sedis</taxon>
        <taxon>Mucoromycota</taxon>
        <taxon>Glomeromycotina</taxon>
        <taxon>Glomeromycetes</taxon>
        <taxon>Glomerales</taxon>
        <taxon>Glomeraceae</taxon>
        <taxon>Rhizophagus</taxon>
    </lineage>
</organism>